<dbReference type="GO" id="GO:0032259">
    <property type="term" value="P:methylation"/>
    <property type="evidence" value="ECO:0007669"/>
    <property type="project" value="UniProtKB-KW"/>
</dbReference>
<dbReference type="AlphaFoldDB" id="A0AAP9ESS1"/>
<dbReference type="Proteomes" id="UP000323560">
    <property type="component" value="Chromosome"/>
</dbReference>
<accession>A0AAP9ESS1</accession>
<dbReference type="Pfam" id="PF13649">
    <property type="entry name" value="Methyltransf_25"/>
    <property type="match status" value="1"/>
</dbReference>
<evidence type="ECO:0000256" key="2">
    <source>
        <dbReference type="ARBA" id="ARBA00022679"/>
    </source>
</evidence>
<organism evidence="5 6">
    <name type="scientific">Gluconobacter thailandicus</name>
    <dbReference type="NCBI Taxonomy" id="257438"/>
    <lineage>
        <taxon>Bacteria</taxon>
        <taxon>Pseudomonadati</taxon>
        <taxon>Pseudomonadota</taxon>
        <taxon>Alphaproteobacteria</taxon>
        <taxon>Acetobacterales</taxon>
        <taxon>Acetobacteraceae</taxon>
        <taxon>Gluconobacter</taxon>
    </lineage>
</organism>
<protein>
    <submittedName>
        <fullName evidence="5">Methyltransferase domain-containing protein</fullName>
    </submittedName>
</protein>
<reference evidence="5 6" key="1">
    <citation type="submission" date="2019-08" db="EMBL/GenBank/DDBJ databases">
        <title>Gluconobacter frateurii HD924 genome.</title>
        <authorList>
            <person name="Liu Y."/>
            <person name="Zhang P."/>
        </authorList>
    </citation>
    <scope>NUCLEOTIDE SEQUENCE [LARGE SCALE GENOMIC DNA]</scope>
    <source>
        <strain evidence="5 6">HD924</strain>
    </source>
</reference>
<dbReference type="InterPro" id="IPR041698">
    <property type="entry name" value="Methyltransf_25"/>
</dbReference>
<dbReference type="Gene3D" id="3.40.50.150">
    <property type="entry name" value="Vaccinia Virus protein VP39"/>
    <property type="match status" value="1"/>
</dbReference>
<gene>
    <name evidence="5" type="ORF">FXF46_13075</name>
</gene>
<dbReference type="InterPro" id="IPR029063">
    <property type="entry name" value="SAM-dependent_MTases_sf"/>
</dbReference>
<keyword evidence="1 5" id="KW-0489">Methyltransferase</keyword>
<dbReference type="CDD" id="cd02440">
    <property type="entry name" value="AdoMet_MTases"/>
    <property type="match status" value="1"/>
</dbReference>
<dbReference type="RefSeq" id="WP_061510037.1">
    <property type="nucleotide sequence ID" value="NZ_CP043043.1"/>
</dbReference>
<dbReference type="SUPFAM" id="SSF53335">
    <property type="entry name" value="S-adenosyl-L-methionine-dependent methyltransferases"/>
    <property type="match status" value="1"/>
</dbReference>
<evidence type="ECO:0000256" key="1">
    <source>
        <dbReference type="ARBA" id="ARBA00022603"/>
    </source>
</evidence>
<sequence>MSNETWKADIFESLFQQHPDPWSFESSLYEQKKLSRVLECLPSSPVSFATELGCAIGVGTLALAQRYQRVLGVDVSETALAMARQRCQEHTGVRFIKAFLPADYPATDADGSDLILISEILYFLSPADIHTLAAKVTESLVPEGCILIVNWTGPTDTPCTGDEAAENFILACQEHHWLPDMAERNEGYRIDRLVFVKNHRE</sequence>
<evidence type="ECO:0000313" key="5">
    <source>
        <dbReference type="EMBL" id="QEH97074.1"/>
    </source>
</evidence>
<evidence type="ECO:0000313" key="6">
    <source>
        <dbReference type="Proteomes" id="UP000323560"/>
    </source>
</evidence>
<dbReference type="GO" id="GO:0008168">
    <property type="term" value="F:methyltransferase activity"/>
    <property type="evidence" value="ECO:0007669"/>
    <property type="project" value="UniProtKB-KW"/>
</dbReference>
<dbReference type="EMBL" id="CP043043">
    <property type="protein sequence ID" value="QEH97074.1"/>
    <property type="molecule type" value="Genomic_DNA"/>
</dbReference>
<name>A0AAP9ESS1_GLUTH</name>
<dbReference type="PANTHER" id="PTHR43464:SF19">
    <property type="entry name" value="UBIQUINONE BIOSYNTHESIS O-METHYLTRANSFERASE, MITOCHONDRIAL"/>
    <property type="match status" value="1"/>
</dbReference>
<dbReference type="KEGG" id="gti:FXF46_13075"/>
<keyword evidence="3" id="KW-0949">S-adenosyl-L-methionine</keyword>
<proteinExistence type="predicted"/>
<dbReference type="PANTHER" id="PTHR43464">
    <property type="entry name" value="METHYLTRANSFERASE"/>
    <property type="match status" value="1"/>
</dbReference>
<feature type="domain" description="Methyltransferase" evidence="4">
    <location>
        <begin position="51"/>
        <end position="144"/>
    </location>
</feature>
<keyword evidence="2" id="KW-0808">Transferase</keyword>
<evidence type="ECO:0000256" key="3">
    <source>
        <dbReference type="ARBA" id="ARBA00022691"/>
    </source>
</evidence>
<evidence type="ECO:0000259" key="4">
    <source>
        <dbReference type="Pfam" id="PF13649"/>
    </source>
</evidence>